<dbReference type="Pfam" id="PF00583">
    <property type="entry name" value="Acetyltransf_1"/>
    <property type="match status" value="1"/>
</dbReference>
<dbReference type="EMBL" id="CCSE01000001">
    <property type="protein sequence ID" value="CDZ99006.1"/>
    <property type="molecule type" value="Genomic_DNA"/>
</dbReference>
<dbReference type="Gene3D" id="3.40.630.30">
    <property type="match status" value="1"/>
</dbReference>
<evidence type="ECO:0000259" key="1">
    <source>
        <dbReference type="PROSITE" id="PS51186"/>
    </source>
</evidence>
<dbReference type="RefSeq" id="WP_035807434.1">
    <property type="nucleotide sequence ID" value="NZ_CCSE01000001.1"/>
</dbReference>
<protein>
    <submittedName>
        <fullName evidence="2">Acetyltransferase (GNAT) family protein</fullName>
    </submittedName>
</protein>
<proteinExistence type="predicted"/>
<dbReference type="CDD" id="cd04301">
    <property type="entry name" value="NAT_SF"/>
    <property type="match status" value="1"/>
</dbReference>
<gene>
    <name evidence="2" type="ORF">BN1048_00125</name>
</gene>
<dbReference type="HOGENOM" id="CLU_013985_18_4_9"/>
<dbReference type="eggNOG" id="COG1247">
    <property type="taxonomic scope" value="Bacteria"/>
</dbReference>
<sequence>MIRKANLDDAENIAQILVHSWQVNFKNIVPKDYLNQMSVHKITRGIKKSLEVNTLFVYEIDEMIVAFVGCGSNRLQEHPEFEAELHAIHVLPDQKGKGIGKDLFEIVKVTLIEQNYTNMILSVFEDNLSTIFYEKLGGKFIGTRTVEYGGKQSIERLYGWNLS</sequence>
<evidence type="ECO:0000313" key="3">
    <source>
        <dbReference type="Proteomes" id="UP000044136"/>
    </source>
</evidence>
<dbReference type="PROSITE" id="PS51186">
    <property type="entry name" value="GNAT"/>
    <property type="match status" value="1"/>
</dbReference>
<dbReference type="STRING" id="1461582.BN1048_00125"/>
<dbReference type="SUPFAM" id="SSF55729">
    <property type="entry name" value="Acyl-CoA N-acyltransferases (Nat)"/>
    <property type="match status" value="1"/>
</dbReference>
<dbReference type="AlphaFoldDB" id="A0A078M2D0"/>
<feature type="domain" description="N-acetyltransferase" evidence="1">
    <location>
        <begin position="1"/>
        <end position="163"/>
    </location>
</feature>
<name>A0A078M2D0_9STAP</name>
<keyword evidence="2" id="KW-0808">Transferase</keyword>
<keyword evidence="3" id="KW-1185">Reference proteome</keyword>
<reference evidence="2 3" key="1">
    <citation type="submission" date="2014-07" db="EMBL/GenBank/DDBJ databases">
        <authorList>
            <person name="Urmite Genomes Urmite Genomes"/>
        </authorList>
    </citation>
    <scope>NUCLEOTIDE SEQUENCE [LARGE SCALE GENOMIC DNA]</scope>
    <source>
        <strain evidence="2 3">13MG44_air</strain>
    </source>
</reference>
<evidence type="ECO:0000313" key="2">
    <source>
        <dbReference type="EMBL" id="CDZ99006.1"/>
    </source>
</evidence>
<organism evidence="2 3">
    <name type="scientific">Jeotgalicoccus saudimassiliensis</name>
    <dbReference type="NCBI Taxonomy" id="1461582"/>
    <lineage>
        <taxon>Bacteria</taxon>
        <taxon>Bacillati</taxon>
        <taxon>Bacillota</taxon>
        <taxon>Bacilli</taxon>
        <taxon>Bacillales</taxon>
        <taxon>Staphylococcaceae</taxon>
        <taxon>Jeotgalicoccus</taxon>
    </lineage>
</organism>
<dbReference type="InterPro" id="IPR016181">
    <property type="entry name" value="Acyl_CoA_acyltransferase"/>
</dbReference>
<dbReference type="InterPro" id="IPR000182">
    <property type="entry name" value="GNAT_dom"/>
</dbReference>
<dbReference type="Proteomes" id="UP000044136">
    <property type="component" value="Unassembled WGS sequence"/>
</dbReference>
<dbReference type="GO" id="GO:0016747">
    <property type="term" value="F:acyltransferase activity, transferring groups other than amino-acyl groups"/>
    <property type="evidence" value="ECO:0007669"/>
    <property type="project" value="InterPro"/>
</dbReference>
<accession>A0A078M2D0</accession>